<evidence type="ECO:0000313" key="1">
    <source>
        <dbReference type="EMBL" id="CAG8512864.1"/>
    </source>
</evidence>
<gene>
    <name evidence="1" type="ORF">PBRASI_LOCUS3206</name>
</gene>
<accession>A0A9N9A0I5</accession>
<reference evidence="1" key="1">
    <citation type="submission" date="2021-06" db="EMBL/GenBank/DDBJ databases">
        <authorList>
            <person name="Kallberg Y."/>
            <person name="Tangrot J."/>
            <person name="Rosling A."/>
        </authorList>
    </citation>
    <scope>NUCLEOTIDE SEQUENCE</scope>
    <source>
        <strain evidence="1">BR232B</strain>
    </source>
</reference>
<organism evidence="1 2">
    <name type="scientific">Paraglomus brasilianum</name>
    <dbReference type="NCBI Taxonomy" id="144538"/>
    <lineage>
        <taxon>Eukaryota</taxon>
        <taxon>Fungi</taxon>
        <taxon>Fungi incertae sedis</taxon>
        <taxon>Mucoromycota</taxon>
        <taxon>Glomeromycotina</taxon>
        <taxon>Glomeromycetes</taxon>
        <taxon>Paraglomerales</taxon>
        <taxon>Paraglomeraceae</taxon>
        <taxon>Paraglomus</taxon>
    </lineage>
</organism>
<protein>
    <submittedName>
        <fullName evidence="1">2103_t:CDS:1</fullName>
    </submittedName>
</protein>
<dbReference type="EMBL" id="CAJVPI010000280">
    <property type="protein sequence ID" value="CAG8512864.1"/>
    <property type="molecule type" value="Genomic_DNA"/>
</dbReference>
<dbReference type="AlphaFoldDB" id="A0A9N9A0I5"/>
<dbReference type="Proteomes" id="UP000789739">
    <property type="component" value="Unassembled WGS sequence"/>
</dbReference>
<proteinExistence type="predicted"/>
<evidence type="ECO:0000313" key="2">
    <source>
        <dbReference type="Proteomes" id="UP000789739"/>
    </source>
</evidence>
<name>A0A9N9A0I5_9GLOM</name>
<keyword evidence="2" id="KW-1185">Reference proteome</keyword>
<comment type="caution">
    <text evidence="1">The sequence shown here is derived from an EMBL/GenBank/DDBJ whole genome shotgun (WGS) entry which is preliminary data.</text>
</comment>
<sequence>MKILLILNRKTSYTNIVQVSSSSQQTFVANRGERANDNPRNSGTSNRFVLDHNVHVLVESLFVVIEDIESQGLLLIQRSIKNSIPMSNDNVAKYLHNRCFSQHPRK</sequence>